<dbReference type="AlphaFoldDB" id="A0A1D3D651"/>
<evidence type="ECO:0000313" key="2">
    <source>
        <dbReference type="Proteomes" id="UP000095192"/>
    </source>
</evidence>
<dbReference type="InParanoid" id="A0A1D3D651"/>
<gene>
    <name evidence="1" type="ORF">cyc_06193</name>
</gene>
<dbReference type="VEuPathDB" id="ToxoDB:cyc_06193"/>
<organism evidence="1 2">
    <name type="scientific">Cyclospora cayetanensis</name>
    <dbReference type="NCBI Taxonomy" id="88456"/>
    <lineage>
        <taxon>Eukaryota</taxon>
        <taxon>Sar</taxon>
        <taxon>Alveolata</taxon>
        <taxon>Apicomplexa</taxon>
        <taxon>Conoidasida</taxon>
        <taxon>Coccidia</taxon>
        <taxon>Eucoccidiorida</taxon>
        <taxon>Eimeriorina</taxon>
        <taxon>Eimeriidae</taxon>
        <taxon>Cyclospora</taxon>
    </lineage>
</organism>
<dbReference type="Proteomes" id="UP000095192">
    <property type="component" value="Unassembled WGS sequence"/>
</dbReference>
<reference evidence="1 2" key="1">
    <citation type="journal article" date="2016" name="BMC Genomics">
        <title>Comparative genomics reveals Cyclospora cayetanensis possesses coccidia-like metabolism and invasion components but unique surface antigens.</title>
        <authorList>
            <person name="Liu S."/>
            <person name="Wang L."/>
            <person name="Zheng H."/>
            <person name="Xu Z."/>
            <person name="Roellig D.M."/>
            <person name="Li N."/>
            <person name="Frace M.A."/>
            <person name="Tang K."/>
            <person name="Arrowood M.J."/>
            <person name="Moss D.M."/>
            <person name="Zhang L."/>
            <person name="Feng Y."/>
            <person name="Xiao L."/>
        </authorList>
    </citation>
    <scope>NUCLEOTIDE SEQUENCE [LARGE SCALE GENOMIC DNA]</scope>
    <source>
        <strain evidence="1 2">CHN_HEN01</strain>
    </source>
</reference>
<comment type="caution">
    <text evidence="1">The sequence shown here is derived from an EMBL/GenBank/DDBJ whole genome shotgun (WGS) entry which is preliminary data.</text>
</comment>
<protein>
    <submittedName>
        <fullName evidence="1">Uncharacterized protein</fullName>
    </submittedName>
</protein>
<sequence>MLNGPIMGLMFGLSVWEHEGVDTQPGGSQHSFGAVYVELLCCRSLQDRSGSTVRELAGSEFTSINDIWGRSIQGILSYYNLEALCYIQVVLEASNLSFFTEAYFTRASITLAGGFISTGVVTPNTFRARSMVFKDIVPLRLLAYENPRLLCPTANLPPLTGTVAGAAL</sequence>
<name>A0A1D3D651_9EIME</name>
<dbReference type="EMBL" id="JROU02000571">
    <property type="protein sequence ID" value="OEH78934.1"/>
    <property type="molecule type" value="Genomic_DNA"/>
</dbReference>
<accession>A0A1D3D651</accession>
<keyword evidence="2" id="KW-1185">Reference proteome</keyword>
<evidence type="ECO:0000313" key="1">
    <source>
        <dbReference type="EMBL" id="OEH78934.1"/>
    </source>
</evidence>
<proteinExistence type="predicted"/>